<evidence type="ECO:0008006" key="3">
    <source>
        <dbReference type="Google" id="ProtNLM"/>
    </source>
</evidence>
<protein>
    <recommendedName>
        <fullName evidence="3">Tetratricopeptide repeat protein</fullName>
    </recommendedName>
</protein>
<evidence type="ECO:0000313" key="2">
    <source>
        <dbReference type="Proteomes" id="UP001501747"/>
    </source>
</evidence>
<keyword evidence="2" id="KW-1185">Reference proteome</keyword>
<comment type="caution">
    <text evidence="1">The sequence shown here is derived from an EMBL/GenBank/DDBJ whole genome shotgun (WGS) entry which is preliminary data.</text>
</comment>
<gene>
    <name evidence="1" type="ORF">GCM10022247_72680</name>
</gene>
<dbReference type="RefSeq" id="WP_344885815.1">
    <property type="nucleotide sequence ID" value="NZ_BAABAL010000027.1"/>
</dbReference>
<accession>A0ABP7U5Q9</accession>
<organism evidence="1 2">
    <name type="scientific">Allokutzneria multivorans</name>
    <dbReference type="NCBI Taxonomy" id="1142134"/>
    <lineage>
        <taxon>Bacteria</taxon>
        <taxon>Bacillati</taxon>
        <taxon>Actinomycetota</taxon>
        <taxon>Actinomycetes</taxon>
        <taxon>Pseudonocardiales</taxon>
        <taxon>Pseudonocardiaceae</taxon>
        <taxon>Allokutzneria</taxon>
    </lineage>
</organism>
<dbReference type="EMBL" id="BAABAL010000027">
    <property type="protein sequence ID" value="GAA4036397.1"/>
    <property type="molecule type" value="Genomic_DNA"/>
</dbReference>
<dbReference type="Proteomes" id="UP001501747">
    <property type="component" value="Unassembled WGS sequence"/>
</dbReference>
<proteinExistence type="predicted"/>
<sequence>MALNNMGLLFLRHHDVESARAAFLGVLNFGVPEQSKAARERLSLLED</sequence>
<name>A0ABP7U5Q9_9PSEU</name>
<evidence type="ECO:0000313" key="1">
    <source>
        <dbReference type="EMBL" id="GAA4036397.1"/>
    </source>
</evidence>
<reference evidence="2" key="1">
    <citation type="journal article" date="2019" name="Int. J. Syst. Evol. Microbiol.">
        <title>The Global Catalogue of Microorganisms (GCM) 10K type strain sequencing project: providing services to taxonomists for standard genome sequencing and annotation.</title>
        <authorList>
            <consortium name="The Broad Institute Genomics Platform"/>
            <consortium name="The Broad Institute Genome Sequencing Center for Infectious Disease"/>
            <person name="Wu L."/>
            <person name="Ma J."/>
        </authorList>
    </citation>
    <scope>NUCLEOTIDE SEQUENCE [LARGE SCALE GENOMIC DNA]</scope>
    <source>
        <strain evidence="2">JCM 17342</strain>
    </source>
</reference>